<dbReference type="OrthoDB" id="784829at2"/>
<keyword evidence="1" id="KW-0547">Nucleotide-binding</keyword>
<dbReference type="Gene3D" id="3.40.1360.10">
    <property type="match status" value="1"/>
</dbReference>
<dbReference type="RefSeq" id="WP_136906924.1">
    <property type="nucleotide sequence ID" value="NZ_SWJZ01000049.1"/>
</dbReference>
<dbReference type="GO" id="GO:0005524">
    <property type="term" value="F:ATP binding"/>
    <property type="evidence" value="ECO:0007669"/>
    <property type="project" value="UniProtKB-KW"/>
</dbReference>
<dbReference type="EMBL" id="SWJZ01000049">
    <property type="protein sequence ID" value="TKD17982.1"/>
    <property type="molecule type" value="Genomic_DNA"/>
</dbReference>
<comment type="caution">
    <text evidence="1">The sequence shown here is derived from an EMBL/GenBank/DDBJ whole genome shotgun (WGS) entry which is preliminary data.</text>
</comment>
<dbReference type="InterPro" id="IPR027417">
    <property type="entry name" value="P-loop_NTPase"/>
</dbReference>
<keyword evidence="1" id="KW-0067">ATP-binding</keyword>
<dbReference type="InterPro" id="IPR034154">
    <property type="entry name" value="TOPRIM_DnaG/twinkle"/>
</dbReference>
<accession>A0A4U1JRD8</accession>
<evidence type="ECO:0000313" key="1">
    <source>
        <dbReference type="EMBL" id="TKD17982.1"/>
    </source>
</evidence>
<sequence length="702" mass="76314">MAEDLTRALVHPKAGKAAHSHVYRDATGGAVLIAHRYDPPGRRKFFLPFDVVRGEWKAPEFRPLYNLDRILAAPAELVVFVEGEKCADALGALGFLATTSFGGAKALSKTDLAALAGRRVVIWPDHDAPGRAYAAQAEAALTALGCRVAVLRIDPAFVGAMLDQPAPAALEPGWDAADAVAQGLTFRQLQRILDGYFSDEDAKFSVADTKISPRGDKMSAETAKISANSANSAEFTPDPLNSADYLDLWHSPDREAFASVCVNGHIEHWPIASRSFRDLLSYRHRQEHGKMLSAAALEDHCRALTGEALFDGACHRNFLRIGEAGRCLYLNLGDAGWRGVAIDAQGWQVIARPPVRFLRARSMAALPVPVRQPQGIAALRPFLNLGSEDDFRMLVAWLLGCFHPRGPYPILILTGEQGSAKSTTAKVLRSLIDPANPMARSAPQSEQDLVIAAKHNHVLAFDNLSGVKPVLADALCRIATGGGFGTRKLQSDSDEVLFTATRPILLNGIPDLASRPDLADRAIVVHLPVIEAGARQFEAEFWKGFERAAPGILAALLDATSCALSRIGAVSLAERPRMADFAKWITAAEPALGWEDGSFLRIYRANRANTESAAIEGNPLAEAVLTMMQDHPSWRGTATELLKLLRQRFPLLSEDSDLPRQPNHLTSTLRRVSPLLRRRGVKTGFDREGKLGLRVITLDLVQ</sequence>
<name>A0A4U1JRD8_RHOCA</name>
<dbReference type="SUPFAM" id="SSF52540">
    <property type="entry name" value="P-loop containing nucleoside triphosphate hydrolases"/>
    <property type="match status" value="1"/>
</dbReference>
<protein>
    <submittedName>
        <fullName evidence="1">ATP-binding protein</fullName>
    </submittedName>
</protein>
<organism evidence="1 2">
    <name type="scientific">Rhodobacter capsulatus</name>
    <name type="common">Rhodopseudomonas capsulata</name>
    <dbReference type="NCBI Taxonomy" id="1061"/>
    <lineage>
        <taxon>Bacteria</taxon>
        <taxon>Pseudomonadati</taxon>
        <taxon>Pseudomonadota</taxon>
        <taxon>Alphaproteobacteria</taxon>
        <taxon>Rhodobacterales</taxon>
        <taxon>Rhodobacter group</taxon>
        <taxon>Rhodobacter</taxon>
    </lineage>
</organism>
<dbReference type="AlphaFoldDB" id="A0A4U1JRD8"/>
<dbReference type="Proteomes" id="UP000310597">
    <property type="component" value="Unassembled WGS sequence"/>
</dbReference>
<evidence type="ECO:0000313" key="2">
    <source>
        <dbReference type="Proteomes" id="UP000310597"/>
    </source>
</evidence>
<proteinExistence type="predicted"/>
<reference evidence="1 2" key="1">
    <citation type="submission" date="2019-04" db="EMBL/GenBank/DDBJ databases">
        <title>Draft Whole-Genome sequence of the purple photosynthetic bacterium Rhodobacter capsulatus SP108 with an indigenous class A beta-lactamase.</title>
        <authorList>
            <person name="Robertson S."/>
            <person name="Meyer T.E."/>
            <person name="Kyndt J.A."/>
        </authorList>
    </citation>
    <scope>NUCLEOTIDE SEQUENCE [LARGE SCALE GENOMIC DNA]</scope>
    <source>
        <strain evidence="1 2">SP108</strain>
    </source>
</reference>
<gene>
    <name evidence="1" type="ORF">FBT96_11940</name>
</gene>
<dbReference type="CDD" id="cd01029">
    <property type="entry name" value="TOPRIM_primases"/>
    <property type="match status" value="1"/>
</dbReference>